<evidence type="ECO:0000256" key="12">
    <source>
        <dbReference type="SAM" id="MobiDB-lite"/>
    </source>
</evidence>
<evidence type="ECO:0000256" key="5">
    <source>
        <dbReference type="ARBA" id="ARBA00022729"/>
    </source>
</evidence>
<dbReference type="InterPro" id="IPR027417">
    <property type="entry name" value="P-loop_NTPase"/>
</dbReference>
<dbReference type="PROSITE" id="PS00211">
    <property type="entry name" value="ABC_TRANSPORTER_1"/>
    <property type="match status" value="1"/>
</dbReference>
<evidence type="ECO:0000256" key="4">
    <source>
        <dbReference type="ARBA" id="ARBA00022692"/>
    </source>
</evidence>
<reference evidence="16 17" key="1">
    <citation type="journal article" date="2019" name="Nat. Ecol. Evol.">
        <title>Megaphylogeny resolves global patterns of mushroom evolution.</title>
        <authorList>
            <person name="Varga T."/>
            <person name="Krizsan K."/>
            <person name="Foldi C."/>
            <person name="Dima B."/>
            <person name="Sanchez-Garcia M."/>
            <person name="Sanchez-Ramirez S."/>
            <person name="Szollosi G.J."/>
            <person name="Szarkandi J.G."/>
            <person name="Papp V."/>
            <person name="Albert L."/>
            <person name="Andreopoulos W."/>
            <person name="Angelini C."/>
            <person name="Antonin V."/>
            <person name="Barry K.W."/>
            <person name="Bougher N.L."/>
            <person name="Buchanan P."/>
            <person name="Buyck B."/>
            <person name="Bense V."/>
            <person name="Catcheside P."/>
            <person name="Chovatia M."/>
            <person name="Cooper J."/>
            <person name="Damon W."/>
            <person name="Desjardin D."/>
            <person name="Finy P."/>
            <person name="Geml J."/>
            <person name="Haridas S."/>
            <person name="Hughes K."/>
            <person name="Justo A."/>
            <person name="Karasinski D."/>
            <person name="Kautmanova I."/>
            <person name="Kiss B."/>
            <person name="Kocsube S."/>
            <person name="Kotiranta H."/>
            <person name="LaButti K.M."/>
            <person name="Lechner B.E."/>
            <person name="Liimatainen K."/>
            <person name="Lipzen A."/>
            <person name="Lukacs Z."/>
            <person name="Mihaltcheva S."/>
            <person name="Morgado L.N."/>
            <person name="Niskanen T."/>
            <person name="Noordeloos M.E."/>
            <person name="Ohm R.A."/>
            <person name="Ortiz-Santana B."/>
            <person name="Ovrebo C."/>
            <person name="Racz N."/>
            <person name="Riley R."/>
            <person name="Savchenko A."/>
            <person name="Shiryaev A."/>
            <person name="Soop K."/>
            <person name="Spirin V."/>
            <person name="Szebenyi C."/>
            <person name="Tomsovsky M."/>
            <person name="Tulloss R.E."/>
            <person name="Uehling J."/>
            <person name="Grigoriev I.V."/>
            <person name="Vagvolgyi C."/>
            <person name="Papp T."/>
            <person name="Martin F.M."/>
            <person name="Miettinen O."/>
            <person name="Hibbett D.S."/>
            <person name="Nagy L.G."/>
        </authorList>
    </citation>
    <scope>NUCLEOTIDE SEQUENCE [LARGE SCALE GENOMIC DNA]</scope>
    <source>
        <strain evidence="16 17">FP101781</strain>
    </source>
</reference>
<keyword evidence="7" id="KW-0256">Endoplasmic reticulum</keyword>
<feature type="transmembrane region" description="Helical" evidence="13">
    <location>
        <begin position="977"/>
        <end position="997"/>
    </location>
</feature>
<protein>
    <submittedName>
        <fullName evidence="16">ATP-dependent permease</fullName>
    </submittedName>
</protein>
<keyword evidence="8" id="KW-0067">ATP-binding</keyword>
<proteinExistence type="inferred from homology"/>
<feature type="transmembrane region" description="Helical" evidence="13">
    <location>
        <begin position="1063"/>
        <end position="1085"/>
    </location>
</feature>
<dbReference type="STRING" id="71717.A0A4Y7TIS9"/>
<evidence type="ECO:0000256" key="10">
    <source>
        <dbReference type="ARBA" id="ARBA00023136"/>
    </source>
</evidence>
<evidence type="ECO:0000313" key="17">
    <source>
        <dbReference type="Proteomes" id="UP000298030"/>
    </source>
</evidence>
<keyword evidence="17" id="KW-1185">Reference proteome</keyword>
<evidence type="ECO:0000256" key="9">
    <source>
        <dbReference type="ARBA" id="ARBA00022989"/>
    </source>
</evidence>
<dbReference type="InterPro" id="IPR002049">
    <property type="entry name" value="LE_dom"/>
</dbReference>
<dbReference type="PANTHER" id="PTHR48041">
    <property type="entry name" value="ABC TRANSPORTER G FAMILY MEMBER 28"/>
    <property type="match status" value="1"/>
</dbReference>
<dbReference type="CDD" id="cd00055">
    <property type="entry name" value="EGF_Lam"/>
    <property type="match status" value="1"/>
</dbReference>
<feature type="region of interest" description="Disordered" evidence="12">
    <location>
        <begin position="689"/>
        <end position="708"/>
    </location>
</feature>
<evidence type="ECO:0000256" key="11">
    <source>
        <dbReference type="ARBA" id="ARBA00023180"/>
    </source>
</evidence>
<dbReference type="PROSITE" id="PS01186">
    <property type="entry name" value="EGF_2"/>
    <property type="match status" value="1"/>
</dbReference>
<feature type="compositionally biased region" description="Polar residues" evidence="12">
    <location>
        <begin position="645"/>
        <end position="661"/>
    </location>
</feature>
<keyword evidence="4 13" id="KW-0812">Transmembrane</keyword>
<dbReference type="SUPFAM" id="SSF52540">
    <property type="entry name" value="P-loop containing nucleoside triphosphate hydrolases"/>
    <property type="match status" value="1"/>
</dbReference>
<dbReference type="InterPro" id="IPR003439">
    <property type="entry name" value="ABC_transporter-like_ATP-bd"/>
</dbReference>
<dbReference type="InterPro" id="IPR000742">
    <property type="entry name" value="EGF"/>
</dbReference>
<evidence type="ECO:0000256" key="7">
    <source>
        <dbReference type="ARBA" id="ARBA00022824"/>
    </source>
</evidence>
<dbReference type="Proteomes" id="UP000298030">
    <property type="component" value="Unassembled WGS sequence"/>
</dbReference>
<evidence type="ECO:0000313" key="16">
    <source>
        <dbReference type="EMBL" id="TEB33462.1"/>
    </source>
</evidence>
<feature type="transmembrane region" description="Helical" evidence="13">
    <location>
        <begin position="927"/>
        <end position="947"/>
    </location>
</feature>
<evidence type="ECO:0000256" key="8">
    <source>
        <dbReference type="ARBA" id="ARBA00022840"/>
    </source>
</evidence>
<dbReference type="OrthoDB" id="66620at2759"/>
<evidence type="ECO:0000256" key="13">
    <source>
        <dbReference type="SAM" id="Phobius"/>
    </source>
</evidence>
<dbReference type="GO" id="GO:0005524">
    <property type="term" value="F:ATP binding"/>
    <property type="evidence" value="ECO:0007669"/>
    <property type="project" value="UniProtKB-KW"/>
</dbReference>
<keyword evidence="9 13" id="KW-1133">Transmembrane helix</keyword>
<keyword evidence="6" id="KW-0547">Nucleotide-binding</keyword>
<evidence type="ECO:0000259" key="15">
    <source>
        <dbReference type="PROSITE" id="PS50893"/>
    </source>
</evidence>
<dbReference type="InterPro" id="IPR017871">
    <property type="entry name" value="ABC_transporter-like_CS"/>
</dbReference>
<dbReference type="Gene3D" id="3.40.50.300">
    <property type="entry name" value="P-loop containing nucleotide triphosphate hydrolases"/>
    <property type="match status" value="1"/>
</dbReference>
<evidence type="ECO:0000256" key="6">
    <source>
        <dbReference type="ARBA" id="ARBA00022741"/>
    </source>
</evidence>
<dbReference type="Pfam" id="PF01061">
    <property type="entry name" value="ABC2_membrane"/>
    <property type="match status" value="1"/>
</dbReference>
<feature type="region of interest" description="Disordered" evidence="12">
    <location>
        <begin position="643"/>
        <end position="663"/>
    </location>
</feature>
<organism evidence="16 17">
    <name type="scientific">Coprinellus micaceus</name>
    <name type="common">Glistening ink-cap mushroom</name>
    <name type="synonym">Coprinus micaceus</name>
    <dbReference type="NCBI Taxonomy" id="71717"/>
    <lineage>
        <taxon>Eukaryota</taxon>
        <taxon>Fungi</taxon>
        <taxon>Dikarya</taxon>
        <taxon>Basidiomycota</taxon>
        <taxon>Agaricomycotina</taxon>
        <taxon>Agaricomycetes</taxon>
        <taxon>Agaricomycetidae</taxon>
        <taxon>Agaricales</taxon>
        <taxon>Agaricineae</taxon>
        <taxon>Psathyrellaceae</taxon>
        <taxon>Coprinellus</taxon>
    </lineage>
</organism>
<dbReference type="InterPro" id="IPR003593">
    <property type="entry name" value="AAA+_ATPase"/>
</dbReference>
<feature type="compositionally biased region" description="Low complexity" evidence="12">
    <location>
        <begin position="689"/>
        <end position="698"/>
    </location>
</feature>
<feature type="domain" description="ABC transporter" evidence="15">
    <location>
        <begin position="379"/>
        <end position="621"/>
    </location>
</feature>
<dbReference type="InterPro" id="IPR050352">
    <property type="entry name" value="ABCG_transporters"/>
</dbReference>
<keyword evidence="3" id="KW-0813">Transport</keyword>
<dbReference type="PANTHER" id="PTHR48041:SF2">
    <property type="entry name" value="ATP-DEPENDENT PERMEASE-RELATED"/>
    <property type="match status" value="1"/>
</dbReference>
<dbReference type="PROSITE" id="PS00022">
    <property type="entry name" value="EGF_1"/>
    <property type="match status" value="1"/>
</dbReference>
<comment type="subcellular location">
    <subcellularLocation>
        <location evidence="1">Endoplasmic reticulum membrane</location>
        <topology evidence="1">Multi-pass membrane protein</topology>
    </subcellularLocation>
</comment>
<dbReference type="AlphaFoldDB" id="A0A4Y7TIS9"/>
<name>A0A4Y7TIS9_COPMI</name>
<dbReference type="PROSITE" id="PS50893">
    <property type="entry name" value="ABC_TRANSPORTER_2"/>
    <property type="match status" value="1"/>
</dbReference>
<dbReference type="CDD" id="cd03213">
    <property type="entry name" value="ABCG_EPDR"/>
    <property type="match status" value="1"/>
</dbReference>
<sequence>MLPQALVYLLTLPLLSLGKRNVTGGVDLDQTAYTLGADLLLPRRGQCPPCFNCLLPAFNCGQYGECNPYDGQCKCPPGWGGIDCLVPQCDSLAEGDHRRLRETNQTCECKDGWGGINCNVCQNDDACIGFPLAGGINDLLSELKEDREATQVNMTCYSGGETVFNNHQMCDVTNRKILDMLPDRPPQVTFSCNKADRTCGFQFWTAQVESFYCGLDKCQSSVKIGYDSNTTVYDCERVKCSCVPGRFICGEDGSVDIGDFLKESIRGPATFSCTTGKGCRFEEPAMNDLIDQMFGDRFITLQCKGGECLHFSQVPGYVRPAKPDNTLWVALSSAGALTVVLLSSAIIWYAGRSNPDQGPIRLPESEAAKLMTDHVPTSLYFSNITYSLGPNRTLLSSISGRVKAGQVMAIMGASGAGKSTLLDILARKRKKGTIVSGTTLVNGREVADSEFRKVMGFVDQEDTLMGTLTVFETVLYSALLRLPREMSYEAKKFRTLETLNELGILGIKDSPIGVSGRRSISGGEKRRVSIACELVTSPSILYLDEPTSGLDAFNAFNVVESLVSLARNYNRTVIFTIHQPRSNIVALFDQLVVLSAGQLVYSGEMNKCGEYLEKVGQPCPPGFNIADYLIDLTQKAALDLGEAPTNASLTPTGSGNPSTSDLLADEERGLPIKPHTVPVSVRSVVTVPPDSVSSVGSPDATEHPSSVASASSNFTYIKQRATDLLGAVTPATFPVGNSNDVKEPVSRPKLDELVKAYQSCDLAKAVQDELKALQDDVARGANGHSNGGVPVSDEPVDAVLETSLLRGRKRATWGTQFRILSGRAFKNLYRDPALLAAHYLSAVALALICGFFVHNVTNDIPGFQNRLGIFFFTLALFGFSCLSSLGLFANERVLFMRERANGYYSTFTYFTSKILFDILPLRLVPPIMFGGIVYGLVGLVPTVASFWKFMLTLVLFNLTTASVVLVLSVTFESVSVASLVGTLVMLFNLLFTGLLINRGTLSPALQWLHTLSFFHAAFEALAVNELRYLQLKEHKYGVDLDIPAATILSTFGLRSQSFWWPNITLLGIFFLTFTTASFFILHFYVKERR</sequence>
<evidence type="ECO:0000256" key="1">
    <source>
        <dbReference type="ARBA" id="ARBA00004477"/>
    </source>
</evidence>
<evidence type="ECO:0000256" key="3">
    <source>
        <dbReference type="ARBA" id="ARBA00022448"/>
    </source>
</evidence>
<dbReference type="Pfam" id="PF00005">
    <property type="entry name" value="ABC_tran"/>
    <property type="match status" value="1"/>
</dbReference>
<dbReference type="GO" id="GO:0005789">
    <property type="term" value="C:endoplasmic reticulum membrane"/>
    <property type="evidence" value="ECO:0007669"/>
    <property type="project" value="UniProtKB-SubCell"/>
</dbReference>
<feature type="transmembrane region" description="Helical" evidence="13">
    <location>
        <begin position="833"/>
        <end position="855"/>
    </location>
</feature>
<gene>
    <name evidence="16" type="ORF">FA13DRAFT_1730485</name>
</gene>
<comment type="caution">
    <text evidence="16">The sequence shown here is derived from an EMBL/GenBank/DDBJ whole genome shotgun (WGS) entry which is preliminary data.</text>
</comment>
<keyword evidence="11" id="KW-0325">Glycoprotein</keyword>
<dbReference type="GO" id="GO:0140359">
    <property type="term" value="F:ABC-type transporter activity"/>
    <property type="evidence" value="ECO:0007669"/>
    <property type="project" value="InterPro"/>
</dbReference>
<feature type="transmembrane region" description="Helical" evidence="13">
    <location>
        <begin position="327"/>
        <end position="351"/>
    </location>
</feature>
<accession>A0A4Y7TIS9</accession>
<feature type="signal peptide" evidence="14">
    <location>
        <begin position="1"/>
        <end position="18"/>
    </location>
</feature>
<comment type="similarity">
    <text evidence="2">Belongs to the ABC transporter superfamily. ABCG family. Eye pigment precursor importer (TC 3.A.1.204) subfamily.</text>
</comment>
<dbReference type="SMART" id="SM00382">
    <property type="entry name" value="AAA"/>
    <property type="match status" value="1"/>
</dbReference>
<feature type="chain" id="PRO_5021349209" evidence="14">
    <location>
        <begin position="19"/>
        <end position="1089"/>
    </location>
</feature>
<dbReference type="GO" id="GO:0016887">
    <property type="term" value="F:ATP hydrolysis activity"/>
    <property type="evidence" value="ECO:0007669"/>
    <property type="project" value="InterPro"/>
</dbReference>
<keyword evidence="10 13" id="KW-0472">Membrane</keyword>
<evidence type="ECO:0000256" key="14">
    <source>
        <dbReference type="SAM" id="SignalP"/>
    </source>
</evidence>
<dbReference type="FunFam" id="3.40.50.300:FF:000702">
    <property type="entry name" value="ABC transporter (Adp1)"/>
    <property type="match status" value="1"/>
</dbReference>
<dbReference type="InterPro" id="IPR013525">
    <property type="entry name" value="ABC2_TM"/>
</dbReference>
<evidence type="ECO:0000256" key="2">
    <source>
        <dbReference type="ARBA" id="ARBA00005814"/>
    </source>
</evidence>
<keyword evidence="5 14" id="KW-0732">Signal</keyword>
<feature type="transmembrane region" description="Helical" evidence="13">
    <location>
        <begin position="867"/>
        <end position="889"/>
    </location>
</feature>
<feature type="transmembrane region" description="Helical" evidence="13">
    <location>
        <begin position="954"/>
        <end position="971"/>
    </location>
</feature>
<dbReference type="EMBL" id="QPFP01000012">
    <property type="protein sequence ID" value="TEB33462.1"/>
    <property type="molecule type" value="Genomic_DNA"/>
</dbReference>